<dbReference type="Pfam" id="PF05746">
    <property type="entry name" value="DALR_1"/>
    <property type="match status" value="1"/>
</dbReference>
<dbReference type="Pfam" id="PF00750">
    <property type="entry name" value="tRNA-synt_1d"/>
    <property type="match status" value="2"/>
</dbReference>
<comment type="similarity">
    <text evidence="1 12">Belongs to the class-I aminoacyl-tRNA synthetase family.</text>
</comment>
<keyword evidence="3 12" id="KW-0436">Ligase</keyword>
<evidence type="ECO:0000313" key="14">
    <source>
        <dbReference type="EMBL" id="KAA0709018.1"/>
    </source>
</evidence>
<dbReference type="InterPro" id="IPR001412">
    <property type="entry name" value="aa-tRNA-synth_I_CS"/>
</dbReference>
<evidence type="ECO:0000256" key="2">
    <source>
        <dbReference type="ARBA" id="ARBA00012837"/>
    </source>
</evidence>
<evidence type="ECO:0000256" key="11">
    <source>
        <dbReference type="ARBA" id="ARBA00049595"/>
    </source>
</evidence>
<dbReference type="InterPro" id="IPR014729">
    <property type="entry name" value="Rossmann-like_a/b/a_fold"/>
</dbReference>
<feature type="domain" description="DALR anticodon binding" evidence="13">
    <location>
        <begin position="338"/>
        <end position="445"/>
    </location>
</feature>
<evidence type="ECO:0000256" key="10">
    <source>
        <dbReference type="ARBA" id="ARBA00049339"/>
    </source>
</evidence>
<evidence type="ECO:0000256" key="1">
    <source>
        <dbReference type="ARBA" id="ARBA00005594"/>
    </source>
</evidence>
<comment type="function">
    <text evidence="11">Catalyzes the attachment of arginine to tRNA(Arg) in a two-step reaction: arginine is first activated by ATP to form Arg-AMP and then transferred to the acceptor end of tRNA(Arg).</text>
</comment>
<dbReference type="InterPro" id="IPR035684">
    <property type="entry name" value="ArgRS_core"/>
</dbReference>
<dbReference type="SUPFAM" id="SSF52374">
    <property type="entry name" value="Nucleotidylyl transferase"/>
    <property type="match status" value="1"/>
</dbReference>
<gene>
    <name evidence="14" type="ORF">E1301_Tti023251</name>
</gene>
<sequence length="445" mass="49712">MGDLRVSVNSLVQNGAVLPHEDLQRNTETLAKQKVLKQLRSEPDTFGLKSELLTHLHGSRTLVEFSSPNVAKKFHAGHLRSTFIGRCESAVKQFSFSQSDIPGNFIANVKKAVGKEVIRVNFGGLGDAVRSFGAGFERFGCQQKLRDQALQHLFEVSRCSCHAVTRLFSLNLSSSVQVYVQVNREAEHDDNRLGVHFDHFSGESFYHSETKNVLEDLKSRGLLKTTQKGTTVVDLSDAGDLSSYATLARSDGTSLYITRDIAAALDRHQRFGFDEMIYVLQKLLRIQKKRRENWDQCCCDTGPLISDYRFEWDTALQAQGDTGVFCSTHTHDSAVCFVISLLNRFGDEMMCGDLSPLTDNRSVSILQHLLRYDEILLQSATDLQPRHLVNFLMTLCHLVSSAHRELPVKGSSLEVAQARLCLFSAARSLLANGMRILGITPVDKM</sequence>
<organism evidence="14 15">
    <name type="scientific">Triplophysa tibetana</name>
    <dbReference type="NCBI Taxonomy" id="1572043"/>
    <lineage>
        <taxon>Eukaryota</taxon>
        <taxon>Metazoa</taxon>
        <taxon>Chordata</taxon>
        <taxon>Craniata</taxon>
        <taxon>Vertebrata</taxon>
        <taxon>Euteleostomi</taxon>
        <taxon>Actinopterygii</taxon>
        <taxon>Neopterygii</taxon>
        <taxon>Teleostei</taxon>
        <taxon>Ostariophysi</taxon>
        <taxon>Cypriniformes</taxon>
        <taxon>Nemacheilidae</taxon>
        <taxon>Triplophysa</taxon>
    </lineage>
</organism>
<keyword evidence="7 12" id="KW-0030">Aminoacyl-tRNA synthetase</keyword>
<name>A0A5A9NI40_9TELE</name>
<dbReference type="InterPro" id="IPR008909">
    <property type="entry name" value="DALR_anticod-bd"/>
</dbReference>
<evidence type="ECO:0000256" key="9">
    <source>
        <dbReference type="ARBA" id="ARBA00039495"/>
    </source>
</evidence>
<dbReference type="Proteomes" id="UP000324632">
    <property type="component" value="Chromosome 18"/>
</dbReference>
<dbReference type="EMBL" id="SOYY01000018">
    <property type="protein sequence ID" value="KAA0709018.1"/>
    <property type="molecule type" value="Genomic_DNA"/>
</dbReference>
<dbReference type="PRINTS" id="PR01038">
    <property type="entry name" value="TRNASYNTHARG"/>
</dbReference>
<dbReference type="EC" id="6.1.1.19" evidence="2"/>
<evidence type="ECO:0000313" key="15">
    <source>
        <dbReference type="Proteomes" id="UP000324632"/>
    </source>
</evidence>
<evidence type="ECO:0000256" key="6">
    <source>
        <dbReference type="ARBA" id="ARBA00022917"/>
    </source>
</evidence>
<dbReference type="GO" id="GO:0004814">
    <property type="term" value="F:arginine-tRNA ligase activity"/>
    <property type="evidence" value="ECO:0007669"/>
    <property type="project" value="UniProtKB-EC"/>
</dbReference>
<keyword evidence="4 12" id="KW-0547">Nucleotide-binding</keyword>
<dbReference type="PANTHER" id="PTHR11956:SF11">
    <property type="entry name" value="ARGININE--TRNA LIGASE, MITOCHONDRIAL-RELATED"/>
    <property type="match status" value="1"/>
</dbReference>
<dbReference type="AlphaFoldDB" id="A0A5A9NI40"/>
<dbReference type="GO" id="GO:0032543">
    <property type="term" value="P:mitochondrial translation"/>
    <property type="evidence" value="ECO:0007669"/>
    <property type="project" value="TreeGrafter"/>
</dbReference>
<evidence type="ECO:0000256" key="12">
    <source>
        <dbReference type="RuleBase" id="RU363038"/>
    </source>
</evidence>
<keyword evidence="15" id="KW-1185">Reference proteome</keyword>
<evidence type="ECO:0000256" key="7">
    <source>
        <dbReference type="ARBA" id="ARBA00023146"/>
    </source>
</evidence>
<comment type="catalytic activity">
    <reaction evidence="10">
        <text>tRNA(Arg) + L-arginine + ATP = L-arginyl-tRNA(Arg) + AMP + diphosphate</text>
        <dbReference type="Rhea" id="RHEA:20301"/>
        <dbReference type="Rhea" id="RHEA-COMP:9658"/>
        <dbReference type="Rhea" id="RHEA-COMP:9673"/>
        <dbReference type="ChEBI" id="CHEBI:30616"/>
        <dbReference type="ChEBI" id="CHEBI:32682"/>
        <dbReference type="ChEBI" id="CHEBI:33019"/>
        <dbReference type="ChEBI" id="CHEBI:78442"/>
        <dbReference type="ChEBI" id="CHEBI:78513"/>
        <dbReference type="ChEBI" id="CHEBI:456215"/>
        <dbReference type="EC" id="6.1.1.19"/>
    </reaction>
</comment>
<dbReference type="PANTHER" id="PTHR11956">
    <property type="entry name" value="ARGINYL-TRNA SYNTHETASE"/>
    <property type="match status" value="1"/>
</dbReference>
<evidence type="ECO:0000259" key="13">
    <source>
        <dbReference type="SMART" id="SM00836"/>
    </source>
</evidence>
<dbReference type="GO" id="GO:0005524">
    <property type="term" value="F:ATP binding"/>
    <property type="evidence" value="ECO:0007669"/>
    <property type="project" value="UniProtKB-KW"/>
</dbReference>
<proteinExistence type="inferred from homology"/>
<reference evidence="14 15" key="1">
    <citation type="journal article" date="2019" name="Mol. Ecol. Resour.">
        <title>Chromosome-level genome assembly of Triplophysa tibetana, a fish adapted to the harsh high-altitude environment of the Tibetan Plateau.</title>
        <authorList>
            <person name="Yang X."/>
            <person name="Liu H."/>
            <person name="Ma Z."/>
            <person name="Zou Y."/>
            <person name="Zou M."/>
            <person name="Mao Y."/>
            <person name="Li X."/>
            <person name="Wang H."/>
            <person name="Chen T."/>
            <person name="Wang W."/>
            <person name="Yang R."/>
        </authorList>
    </citation>
    <scope>NUCLEOTIDE SEQUENCE [LARGE SCALE GENOMIC DNA]</scope>
    <source>
        <strain evidence="14">TTIB1903HZAU</strain>
        <tissue evidence="14">Muscle</tissue>
    </source>
</reference>
<dbReference type="FunFam" id="1.10.730.10:FF:000006">
    <property type="entry name" value="Arginyl-tRNA synthetase 2, mitochondrial"/>
    <property type="match status" value="1"/>
</dbReference>
<dbReference type="Gene3D" id="1.10.730.10">
    <property type="entry name" value="Isoleucyl-tRNA Synthetase, Domain 1"/>
    <property type="match status" value="1"/>
</dbReference>
<comment type="caution">
    <text evidence="14">The sequence shown here is derived from an EMBL/GenBank/DDBJ whole genome shotgun (WGS) entry which is preliminary data.</text>
</comment>
<keyword evidence="6 12" id="KW-0648">Protein biosynthesis</keyword>
<protein>
    <recommendedName>
        <fullName evidence="9">Probable arginine--tRNA ligase, mitochondrial</fullName>
        <ecNumber evidence="2">6.1.1.19</ecNumber>
    </recommendedName>
    <alternativeName>
        <fullName evidence="8">Arginyl-tRNA synthetase</fullName>
    </alternativeName>
</protein>
<dbReference type="SUPFAM" id="SSF47323">
    <property type="entry name" value="Anticodon-binding domain of a subclass of class I aminoacyl-tRNA synthetases"/>
    <property type="match status" value="1"/>
</dbReference>
<evidence type="ECO:0000256" key="3">
    <source>
        <dbReference type="ARBA" id="ARBA00022598"/>
    </source>
</evidence>
<dbReference type="InterPro" id="IPR001278">
    <property type="entry name" value="Arg-tRNA-ligase"/>
</dbReference>
<dbReference type="PROSITE" id="PS00178">
    <property type="entry name" value="AA_TRNA_LIGASE_I"/>
    <property type="match status" value="1"/>
</dbReference>
<evidence type="ECO:0000256" key="4">
    <source>
        <dbReference type="ARBA" id="ARBA00022741"/>
    </source>
</evidence>
<dbReference type="Gene3D" id="3.40.50.620">
    <property type="entry name" value="HUPs"/>
    <property type="match status" value="1"/>
</dbReference>
<evidence type="ECO:0000256" key="8">
    <source>
        <dbReference type="ARBA" id="ARBA00033033"/>
    </source>
</evidence>
<dbReference type="SMART" id="SM00836">
    <property type="entry name" value="DALR_1"/>
    <property type="match status" value="1"/>
</dbReference>
<dbReference type="GO" id="GO:0005739">
    <property type="term" value="C:mitochondrion"/>
    <property type="evidence" value="ECO:0007669"/>
    <property type="project" value="TreeGrafter"/>
</dbReference>
<accession>A0A5A9NI40</accession>
<keyword evidence="5 12" id="KW-0067">ATP-binding</keyword>
<dbReference type="InterPro" id="IPR009080">
    <property type="entry name" value="tRNAsynth_Ia_anticodon-bd"/>
</dbReference>
<evidence type="ECO:0000256" key="5">
    <source>
        <dbReference type="ARBA" id="ARBA00022840"/>
    </source>
</evidence>
<dbReference type="GO" id="GO:0006420">
    <property type="term" value="P:arginyl-tRNA aminoacylation"/>
    <property type="evidence" value="ECO:0007669"/>
    <property type="project" value="InterPro"/>
</dbReference>